<dbReference type="AlphaFoldDB" id="A0A0V0GEW9"/>
<organism evidence="1">
    <name type="scientific">Solanum chacoense</name>
    <name type="common">Chaco potato</name>
    <dbReference type="NCBI Taxonomy" id="4108"/>
    <lineage>
        <taxon>Eukaryota</taxon>
        <taxon>Viridiplantae</taxon>
        <taxon>Streptophyta</taxon>
        <taxon>Embryophyta</taxon>
        <taxon>Tracheophyta</taxon>
        <taxon>Spermatophyta</taxon>
        <taxon>Magnoliopsida</taxon>
        <taxon>eudicotyledons</taxon>
        <taxon>Gunneridae</taxon>
        <taxon>Pentapetalae</taxon>
        <taxon>asterids</taxon>
        <taxon>lamiids</taxon>
        <taxon>Solanales</taxon>
        <taxon>Solanaceae</taxon>
        <taxon>Solanoideae</taxon>
        <taxon>Solaneae</taxon>
        <taxon>Solanum</taxon>
    </lineage>
</organism>
<feature type="non-terminal residue" evidence="1">
    <location>
        <position position="1"/>
    </location>
</feature>
<reference evidence="1" key="1">
    <citation type="submission" date="2015-12" db="EMBL/GenBank/DDBJ databases">
        <title>Gene expression during late stages of embryo sac development: a critical building block for successful pollen-pistil interactions.</title>
        <authorList>
            <person name="Liu Y."/>
            <person name="Joly V."/>
            <person name="Sabar M."/>
            <person name="Matton D.P."/>
        </authorList>
    </citation>
    <scope>NUCLEOTIDE SEQUENCE</scope>
</reference>
<protein>
    <submittedName>
        <fullName evidence="1">Putative ovule protein</fullName>
    </submittedName>
</protein>
<proteinExistence type="predicted"/>
<name>A0A0V0GEW9_SOLCH</name>
<dbReference type="EMBL" id="GEDG01042325">
    <property type="protein sequence ID" value="JAP06217.1"/>
    <property type="molecule type" value="Transcribed_RNA"/>
</dbReference>
<sequence>LPLLSRFNSSVFPFLTVFLERVFWRKLPIPLFEASAMPQCAHKFGCVYYLYLNVLINFLPCS</sequence>
<accession>A0A0V0GEW9</accession>
<evidence type="ECO:0000313" key="1">
    <source>
        <dbReference type="EMBL" id="JAP06217.1"/>
    </source>
</evidence>